<sequence>MSAGIAELGSLCLCAALTERPFSRVRSSRVYFVSDFLVNQEEGARRWLDQEARVSEMSISVIAESLISEPATVSMKMKTAQAEVREARIPPTAVSEPLLLESPMETETEPAQYGQVQEFIYRSKLPDIDIPNHMPLADYCLEKAAQWPENVCLIDGNTGRKHTYGEIEVSMRRVAAGLANIGVKQGDVIALLLPNCAEFVQVFLGAAKRGAVITTANPFYTSAELRKQILASGTTMVVTQSSYVEKLEGLIVQIVTVDQHVDGCLHISALLEADEAECPQVEIHPDDVVCLPYSSGTTGLPKGVMLTHKGLVSSVSQQVDGEVPNFNITVEDTMMCVLPMFHIYSLNSILLCGLRVGAALVVMSKFELPKLLDLIQRYKVTVGPFVPPIVLAIAKNPIVDNYDLSSIRMVMSGAAPLGKELEDAFRARLPNAVLGQGYGMTEAGPVLAMCLAFAKTPFPVKPGSCGTVVRNAEVKIVDTETGMSLPYNQPGEICIRGPQIMKGYLNNPEATANTIDKDGFLHTGDVAFIDEDEEMFIVDRVKEIIKFKGFQVPPAELEALLFSHPLIQDAAVVSRKDDIAGEVPVAFVVRTPSSIISEEEVKAYIADQVVFYKKIHSVYFVDSIPKSASGKILRKDLRNKV</sequence>
<dbReference type="InParanoid" id="A0A7I4BM96"/>
<accession>A0A7I4BM96</accession>
<dbReference type="GO" id="GO:0016405">
    <property type="term" value="F:CoA-ligase activity"/>
    <property type="evidence" value="ECO:0000318"/>
    <property type="project" value="GO_Central"/>
</dbReference>
<dbReference type="GeneID" id="112272825"/>
<comment type="similarity">
    <text evidence="1">Belongs to the ATP-dependent AMP-binding enzyme family.</text>
</comment>
<evidence type="ECO:0000256" key="5">
    <source>
        <dbReference type="ARBA" id="ARBA00022840"/>
    </source>
</evidence>
<dbReference type="PANTHER" id="PTHR24096">
    <property type="entry name" value="LONG-CHAIN-FATTY-ACID--COA LIGASE"/>
    <property type="match status" value="1"/>
</dbReference>
<evidence type="ECO:0000259" key="7">
    <source>
        <dbReference type="Pfam" id="PF00501"/>
    </source>
</evidence>
<dbReference type="PANTHER" id="PTHR24096:SF149">
    <property type="entry name" value="AMP-BINDING DOMAIN-CONTAINING PROTEIN-RELATED"/>
    <property type="match status" value="1"/>
</dbReference>
<reference evidence="9 10" key="1">
    <citation type="journal article" date="2008" name="Science">
        <title>The Physcomitrella genome reveals evolutionary insights into the conquest of land by plants.</title>
        <authorList>
            <person name="Rensing S."/>
            <person name="Lang D."/>
            <person name="Zimmer A."/>
            <person name="Terry A."/>
            <person name="Salamov A."/>
            <person name="Shapiro H."/>
            <person name="Nishiyama T."/>
            <person name="Perroud P.-F."/>
            <person name="Lindquist E."/>
            <person name="Kamisugi Y."/>
            <person name="Tanahashi T."/>
            <person name="Sakakibara K."/>
            <person name="Fujita T."/>
            <person name="Oishi K."/>
            <person name="Shin-I T."/>
            <person name="Kuroki Y."/>
            <person name="Toyoda A."/>
            <person name="Suzuki Y."/>
            <person name="Hashimoto A."/>
            <person name="Yamaguchi K."/>
            <person name="Sugano A."/>
            <person name="Kohara Y."/>
            <person name="Fujiyama A."/>
            <person name="Anterola A."/>
            <person name="Aoki S."/>
            <person name="Ashton N."/>
            <person name="Barbazuk W.B."/>
            <person name="Barker E."/>
            <person name="Bennetzen J."/>
            <person name="Bezanilla M."/>
            <person name="Blankenship R."/>
            <person name="Cho S.H."/>
            <person name="Dutcher S."/>
            <person name="Estelle M."/>
            <person name="Fawcett J.A."/>
            <person name="Gundlach H."/>
            <person name="Hanada K."/>
            <person name="Heyl A."/>
            <person name="Hicks K.A."/>
            <person name="Hugh J."/>
            <person name="Lohr M."/>
            <person name="Mayer K."/>
            <person name="Melkozernov A."/>
            <person name="Murata T."/>
            <person name="Nelson D."/>
            <person name="Pils B."/>
            <person name="Prigge M."/>
            <person name="Reiss B."/>
            <person name="Renner T."/>
            <person name="Rombauts S."/>
            <person name="Rushton P."/>
            <person name="Sanderfoot A."/>
            <person name="Schween G."/>
            <person name="Shiu S.-H."/>
            <person name="Stueber K."/>
            <person name="Theodoulou F.L."/>
            <person name="Tu H."/>
            <person name="Van de Peer Y."/>
            <person name="Verrier P.J."/>
            <person name="Waters E."/>
            <person name="Wood A."/>
            <person name="Yang L."/>
            <person name="Cove D."/>
            <person name="Cuming A."/>
            <person name="Hasebe M."/>
            <person name="Lucas S."/>
            <person name="Mishler D.B."/>
            <person name="Reski R."/>
            <person name="Grigoriev I."/>
            <person name="Quatrano R.S."/>
            <person name="Boore J.L."/>
        </authorList>
    </citation>
    <scope>NUCLEOTIDE SEQUENCE [LARGE SCALE GENOMIC DNA]</scope>
    <source>
        <strain evidence="9 10">cv. Gransden 2004</strain>
    </source>
</reference>
<evidence type="ECO:0000313" key="9">
    <source>
        <dbReference type="EnsemblPlants" id="Pp3c19_13170V3.3"/>
    </source>
</evidence>
<keyword evidence="3" id="KW-0436">Ligase</keyword>
<dbReference type="Pfam" id="PF00501">
    <property type="entry name" value="AMP-binding"/>
    <property type="match status" value="1"/>
</dbReference>
<evidence type="ECO:0000256" key="1">
    <source>
        <dbReference type="ARBA" id="ARBA00006432"/>
    </source>
</evidence>
<dbReference type="SUPFAM" id="SSF56801">
    <property type="entry name" value="Acetyl-CoA synthetase-like"/>
    <property type="match status" value="1"/>
</dbReference>
<feature type="domain" description="AMP-dependent synthetase/ligase" evidence="7">
    <location>
        <begin position="142"/>
        <end position="505"/>
    </location>
</feature>
<evidence type="ECO:0000259" key="8">
    <source>
        <dbReference type="Pfam" id="PF13193"/>
    </source>
</evidence>
<dbReference type="Gramene" id="Pp3c19_13170V3.3">
    <property type="protein sequence ID" value="Pp3c19_13170V3.3"/>
    <property type="gene ID" value="Pp3c19_13170"/>
</dbReference>
<evidence type="ECO:0000256" key="3">
    <source>
        <dbReference type="ARBA" id="ARBA00022598"/>
    </source>
</evidence>
<reference evidence="9 10" key="2">
    <citation type="journal article" date="2018" name="Plant J.">
        <title>The Physcomitrella patens chromosome-scale assembly reveals moss genome structure and evolution.</title>
        <authorList>
            <person name="Lang D."/>
            <person name="Ullrich K.K."/>
            <person name="Murat F."/>
            <person name="Fuchs J."/>
            <person name="Jenkins J."/>
            <person name="Haas F.B."/>
            <person name="Piednoel M."/>
            <person name="Gundlach H."/>
            <person name="Van Bel M."/>
            <person name="Meyberg R."/>
            <person name="Vives C."/>
            <person name="Morata J."/>
            <person name="Symeonidi A."/>
            <person name="Hiss M."/>
            <person name="Muchero W."/>
            <person name="Kamisugi Y."/>
            <person name="Saleh O."/>
            <person name="Blanc G."/>
            <person name="Decker E.L."/>
            <person name="van Gessel N."/>
            <person name="Grimwood J."/>
            <person name="Hayes R.D."/>
            <person name="Graham S.W."/>
            <person name="Gunter L.E."/>
            <person name="McDaniel S.F."/>
            <person name="Hoernstein S.N.W."/>
            <person name="Larsson A."/>
            <person name="Li F.W."/>
            <person name="Perroud P.F."/>
            <person name="Phillips J."/>
            <person name="Ranjan P."/>
            <person name="Rokshar D.S."/>
            <person name="Rothfels C.J."/>
            <person name="Schneider L."/>
            <person name="Shu S."/>
            <person name="Stevenson D.W."/>
            <person name="Thummler F."/>
            <person name="Tillich M."/>
            <person name="Villarreal Aguilar J.C."/>
            <person name="Widiez T."/>
            <person name="Wong G.K."/>
            <person name="Wymore A."/>
            <person name="Zhang Y."/>
            <person name="Zimmer A.D."/>
            <person name="Quatrano R.S."/>
            <person name="Mayer K.F.X."/>
            <person name="Goodstein D."/>
            <person name="Casacuberta J.M."/>
            <person name="Vandepoele K."/>
            <person name="Reski R."/>
            <person name="Cuming A.C."/>
            <person name="Tuskan G.A."/>
            <person name="Maumus F."/>
            <person name="Salse J."/>
            <person name="Schmutz J."/>
            <person name="Rensing S.A."/>
        </authorList>
    </citation>
    <scope>NUCLEOTIDE SEQUENCE [LARGE SCALE GENOMIC DNA]</scope>
    <source>
        <strain evidence="9 10">cv. Gransden 2004</strain>
    </source>
</reference>
<dbReference type="KEGG" id="ppp:112272825"/>
<name>A0A7I4BM96_PHYPA</name>
<feature type="domain" description="AMP-binding enzyme C-terminal" evidence="8">
    <location>
        <begin position="556"/>
        <end position="631"/>
    </location>
</feature>
<dbReference type="InterPro" id="IPR045851">
    <property type="entry name" value="AMP-bd_C_sf"/>
</dbReference>
<dbReference type="EC" id="6.2.1.12" evidence="2"/>
<evidence type="ECO:0000313" key="10">
    <source>
        <dbReference type="Proteomes" id="UP000006727"/>
    </source>
</evidence>
<keyword evidence="10" id="KW-1185">Reference proteome</keyword>
<dbReference type="EnsemblPlants" id="Pp3c19_13170V3.3">
    <property type="protein sequence ID" value="Pp3c19_13170V3.3"/>
    <property type="gene ID" value="Pp3c19_13170"/>
</dbReference>
<dbReference type="InterPro" id="IPR025110">
    <property type="entry name" value="AMP-bd_C"/>
</dbReference>
<dbReference type="FunFam" id="3.40.50.12780:FF:000003">
    <property type="entry name" value="Long-chain-fatty-acid--CoA ligase FadD"/>
    <property type="match status" value="1"/>
</dbReference>
<reference evidence="9" key="3">
    <citation type="submission" date="2020-12" db="UniProtKB">
        <authorList>
            <consortium name="EnsemblPlants"/>
        </authorList>
    </citation>
    <scope>IDENTIFICATION</scope>
</reference>
<dbReference type="InterPro" id="IPR042099">
    <property type="entry name" value="ANL_N_sf"/>
</dbReference>
<dbReference type="EMBL" id="ABEU02000019">
    <property type="status" value="NOT_ANNOTATED_CDS"/>
    <property type="molecule type" value="Genomic_DNA"/>
</dbReference>
<dbReference type="AlphaFoldDB" id="A0A7I4BM96"/>
<dbReference type="CDD" id="cd05904">
    <property type="entry name" value="4CL"/>
    <property type="match status" value="1"/>
</dbReference>
<dbReference type="Pfam" id="PF13193">
    <property type="entry name" value="AMP-binding_C"/>
    <property type="match status" value="1"/>
</dbReference>
<dbReference type="GO" id="GO:0016207">
    <property type="term" value="F:4-coumarate-CoA ligase activity"/>
    <property type="evidence" value="ECO:0007669"/>
    <property type="project" value="UniProtKB-EC"/>
</dbReference>
<evidence type="ECO:0000256" key="2">
    <source>
        <dbReference type="ARBA" id="ARBA00012959"/>
    </source>
</evidence>
<evidence type="ECO:0000256" key="6">
    <source>
        <dbReference type="ARBA" id="ARBA00034252"/>
    </source>
</evidence>
<dbReference type="OrthoDB" id="10253869at2759"/>
<organism evidence="9 10">
    <name type="scientific">Physcomitrium patens</name>
    <name type="common">Spreading-leaved earth moss</name>
    <name type="synonym">Physcomitrella patens</name>
    <dbReference type="NCBI Taxonomy" id="3218"/>
    <lineage>
        <taxon>Eukaryota</taxon>
        <taxon>Viridiplantae</taxon>
        <taxon>Streptophyta</taxon>
        <taxon>Embryophyta</taxon>
        <taxon>Bryophyta</taxon>
        <taxon>Bryophytina</taxon>
        <taxon>Bryopsida</taxon>
        <taxon>Funariidae</taxon>
        <taxon>Funariales</taxon>
        <taxon>Funariaceae</taxon>
        <taxon>Physcomitrium</taxon>
    </lineage>
</organism>
<dbReference type="GO" id="GO:0005524">
    <property type="term" value="F:ATP binding"/>
    <property type="evidence" value="ECO:0007669"/>
    <property type="project" value="UniProtKB-KW"/>
</dbReference>
<gene>
    <name evidence="9" type="primary">LOC112272825</name>
</gene>
<dbReference type="RefSeq" id="XP_024356736.1">
    <property type="nucleotide sequence ID" value="XM_024500968.2"/>
</dbReference>
<keyword evidence="4" id="KW-0547">Nucleotide-binding</keyword>
<dbReference type="Gene3D" id="3.30.300.30">
    <property type="match status" value="1"/>
</dbReference>
<evidence type="ECO:0000256" key="4">
    <source>
        <dbReference type="ARBA" id="ARBA00022741"/>
    </source>
</evidence>
<dbReference type="PROSITE" id="PS00455">
    <property type="entry name" value="AMP_BINDING"/>
    <property type="match status" value="1"/>
</dbReference>
<dbReference type="Proteomes" id="UP000006727">
    <property type="component" value="Chromosome 19"/>
</dbReference>
<keyword evidence="5" id="KW-0067">ATP-binding</keyword>
<dbReference type="FunFam" id="3.30.300.30:FF:000007">
    <property type="entry name" value="4-coumarate--CoA ligase 2"/>
    <property type="match status" value="1"/>
</dbReference>
<dbReference type="FunCoup" id="A0A7I4BM96">
    <property type="interactions" value="1540"/>
</dbReference>
<dbReference type="InterPro" id="IPR020845">
    <property type="entry name" value="AMP-binding_CS"/>
</dbReference>
<comment type="catalytic activity">
    <reaction evidence="6">
        <text>(E)-4-coumarate + ATP + CoA = (E)-4-coumaroyl-CoA + AMP + diphosphate</text>
        <dbReference type="Rhea" id="RHEA:19641"/>
        <dbReference type="ChEBI" id="CHEBI:12876"/>
        <dbReference type="ChEBI" id="CHEBI:30616"/>
        <dbReference type="ChEBI" id="CHEBI:33019"/>
        <dbReference type="ChEBI" id="CHEBI:57287"/>
        <dbReference type="ChEBI" id="CHEBI:85008"/>
        <dbReference type="ChEBI" id="CHEBI:456215"/>
        <dbReference type="EC" id="6.2.1.12"/>
    </reaction>
    <physiologicalReaction direction="left-to-right" evidence="6">
        <dbReference type="Rhea" id="RHEA:19642"/>
    </physiologicalReaction>
</comment>
<dbReference type="Gene3D" id="3.40.50.12780">
    <property type="entry name" value="N-terminal domain of ligase-like"/>
    <property type="match status" value="1"/>
</dbReference>
<protein>
    <recommendedName>
        <fullName evidence="2">4-coumarate--CoA ligase</fullName>
        <ecNumber evidence="2">6.2.1.12</ecNumber>
    </recommendedName>
</protein>
<dbReference type="InterPro" id="IPR000873">
    <property type="entry name" value="AMP-dep_synth/lig_dom"/>
</dbReference>
<proteinExistence type="inferred from homology"/>